<dbReference type="GO" id="GO:0009395">
    <property type="term" value="P:phospholipid catabolic process"/>
    <property type="evidence" value="ECO:0007669"/>
    <property type="project" value="TreeGrafter"/>
</dbReference>
<gene>
    <name evidence="8" type="ORF">CDV56_107042</name>
</gene>
<proteinExistence type="predicted"/>
<keyword evidence="5" id="KW-0443">Lipid metabolism</keyword>
<dbReference type="AlphaFoldDB" id="A0A397HGB2"/>
<evidence type="ECO:0000256" key="1">
    <source>
        <dbReference type="ARBA" id="ARBA00012027"/>
    </source>
</evidence>
<evidence type="ECO:0000256" key="6">
    <source>
        <dbReference type="SAM" id="MobiDB-lite"/>
    </source>
</evidence>
<keyword evidence="4" id="KW-0442">Lipid degradation</keyword>
<feature type="domain" description="PLD phosphodiesterase" evidence="7">
    <location>
        <begin position="26"/>
        <end position="53"/>
    </location>
</feature>
<dbReference type="RefSeq" id="XP_026616610.1">
    <property type="nucleotide sequence ID" value="XM_026760661.1"/>
</dbReference>
<dbReference type="PROSITE" id="PS50035">
    <property type="entry name" value="PLD"/>
    <property type="match status" value="1"/>
</dbReference>
<dbReference type="Proteomes" id="UP000215305">
    <property type="component" value="Unassembled WGS sequence"/>
</dbReference>
<dbReference type="EC" id="3.1.4.4" evidence="1"/>
<dbReference type="VEuPathDB" id="FungiDB:CDV56_107042"/>
<keyword evidence="3" id="KW-0378">Hydrolase</keyword>
<keyword evidence="9" id="KW-1185">Reference proteome</keyword>
<keyword evidence="2" id="KW-0677">Repeat</keyword>
<dbReference type="GeneID" id="38129016"/>
<evidence type="ECO:0000256" key="4">
    <source>
        <dbReference type="ARBA" id="ARBA00022963"/>
    </source>
</evidence>
<dbReference type="Gene3D" id="3.30.870.10">
    <property type="entry name" value="Endonuclease Chain A"/>
    <property type="match status" value="1"/>
</dbReference>
<dbReference type="EMBL" id="NKHU02000040">
    <property type="protein sequence ID" value="RHZ62007.1"/>
    <property type="molecule type" value="Genomic_DNA"/>
</dbReference>
<feature type="region of interest" description="Disordered" evidence="6">
    <location>
        <begin position="90"/>
        <end position="134"/>
    </location>
</feature>
<organism evidence="8 9">
    <name type="scientific">Aspergillus thermomutatus</name>
    <name type="common">Neosartorya pseudofischeri</name>
    <dbReference type="NCBI Taxonomy" id="41047"/>
    <lineage>
        <taxon>Eukaryota</taxon>
        <taxon>Fungi</taxon>
        <taxon>Dikarya</taxon>
        <taxon>Ascomycota</taxon>
        <taxon>Pezizomycotina</taxon>
        <taxon>Eurotiomycetes</taxon>
        <taxon>Eurotiomycetidae</taxon>
        <taxon>Eurotiales</taxon>
        <taxon>Aspergillaceae</taxon>
        <taxon>Aspergillus</taxon>
        <taxon>Aspergillus subgen. Fumigati</taxon>
    </lineage>
</organism>
<name>A0A397HGB2_ASPTH</name>
<dbReference type="OrthoDB" id="14911at2759"/>
<reference evidence="8" key="1">
    <citation type="submission" date="2018-08" db="EMBL/GenBank/DDBJ databases">
        <title>Draft genome sequence of azole-resistant Aspergillus thermomutatus (Neosartorya pseudofischeri) strain HMR AF 39, isolated from a human nasal aspirate.</title>
        <authorList>
            <person name="Parent-Michaud M."/>
            <person name="Dufresne P.J."/>
            <person name="Fournier E."/>
            <person name="Martineau C."/>
            <person name="Moreira S."/>
            <person name="Perkins V."/>
            <person name="De Repentigny L."/>
            <person name="Dufresne S.F."/>
        </authorList>
    </citation>
    <scope>NUCLEOTIDE SEQUENCE [LARGE SCALE GENOMIC DNA]</scope>
    <source>
        <strain evidence="8">HMR AF 39</strain>
    </source>
</reference>
<accession>A0A397HGB2</accession>
<dbReference type="PANTHER" id="PTHR18896">
    <property type="entry name" value="PHOSPHOLIPASE D"/>
    <property type="match status" value="1"/>
</dbReference>
<evidence type="ECO:0000259" key="7">
    <source>
        <dbReference type="PROSITE" id="PS50035"/>
    </source>
</evidence>
<comment type="caution">
    <text evidence="8">The sequence shown here is derived from an EMBL/GenBank/DDBJ whole genome shotgun (WGS) entry which is preliminary data.</text>
</comment>
<evidence type="ECO:0000313" key="9">
    <source>
        <dbReference type="Proteomes" id="UP000215305"/>
    </source>
</evidence>
<dbReference type="GO" id="GO:0004630">
    <property type="term" value="F:phospholipase D activity"/>
    <property type="evidence" value="ECO:0007669"/>
    <property type="project" value="UniProtKB-EC"/>
</dbReference>
<evidence type="ECO:0000256" key="3">
    <source>
        <dbReference type="ARBA" id="ARBA00022801"/>
    </source>
</evidence>
<dbReference type="STRING" id="41047.A0A397HGB2"/>
<dbReference type="InterPro" id="IPR001736">
    <property type="entry name" value="PLipase_D/transphosphatidylase"/>
</dbReference>
<evidence type="ECO:0000313" key="8">
    <source>
        <dbReference type="EMBL" id="RHZ62007.1"/>
    </source>
</evidence>
<protein>
    <recommendedName>
        <fullName evidence="1">phospholipase D</fullName>
        <ecNumber evidence="1">3.1.4.4</ecNumber>
    </recommendedName>
</protein>
<dbReference type="InterPro" id="IPR015679">
    <property type="entry name" value="PLipase_D_fam"/>
</dbReference>
<dbReference type="SUPFAM" id="SSF56024">
    <property type="entry name" value="Phospholipase D/nuclease"/>
    <property type="match status" value="1"/>
</dbReference>
<evidence type="ECO:0000256" key="5">
    <source>
        <dbReference type="ARBA" id="ARBA00023098"/>
    </source>
</evidence>
<dbReference type="PANTHER" id="PTHR18896:SF186">
    <property type="entry name" value="PHOSPHOLIPASE D"/>
    <property type="match status" value="1"/>
</dbReference>
<sequence>MLSGRKVSKEPWEGDLESKKENFVQEELYIHGKLLIADDRTIICGSANINDRDSNMIDSTMHGKPYKASQLAATLRRKIWRKHLGLLPPQNINASNDPGAQPPGDCQWDCTDDNIKGPENDFVTDPLSDELWDT</sequence>
<evidence type="ECO:0000256" key="2">
    <source>
        <dbReference type="ARBA" id="ARBA00022737"/>
    </source>
</evidence>